<dbReference type="AlphaFoldDB" id="A0A0F9LBK8"/>
<dbReference type="EMBL" id="LAZR01007518">
    <property type="protein sequence ID" value="KKM84751.1"/>
    <property type="molecule type" value="Genomic_DNA"/>
</dbReference>
<organism evidence="1">
    <name type="scientific">marine sediment metagenome</name>
    <dbReference type="NCBI Taxonomy" id="412755"/>
    <lineage>
        <taxon>unclassified sequences</taxon>
        <taxon>metagenomes</taxon>
        <taxon>ecological metagenomes</taxon>
    </lineage>
</organism>
<comment type="caution">
    <text evidence="1">The sequence shown here is derived from an EMBL/GenBank/DDBJ whole genome shotgun (WGS) entry which is preliminary data.</text>
</comment>
<reference evidence="1" key="1">
    <citation type="journal article" date="2015" name="Nature">
        <title>Complex archaea that bridge the gap between prokaryotes and eukaryotes.</title>
        <authorList>
            <person name="Spang A."/>
            <person name="Saw J.H."/>
            <person name="Jorgensen S.L."/>
            <person name="Zaremba-Niedzwiedzka K."/>
            <person name="Martijn J."/>
            <person name="Lind A.E."/>
            <person name="van Eijk R."/>
            <person name="Schleper C."/>
            <person name="Guy L."/>
            <person name="Ettema T.J."/>
        </authorList>
    </citation>
    <scope>NUCLEOTIDE SEQUENCE</scope>
</reference>
<protein>
    <submittedName>
        <fullName evidence="1">Uncharacterized protein</fullName>
    </submittedName>
</protein>
<name>A0A0F9LBK8_9ZZZZ</name>
<accession>A0A0F9LBK8</accession>
<sequence length="65" mass="7714">MKKVFCDVCKDEIIEKESSVYENTMYIRLGSNDKLFGVMDVCDDCIIDFQNKFSKHIKNLRETRE</sequence>
<proteinExistence type="predicted"/>
<evidence type="ECO:0000313" key="1">
    <source>
        <dbReference type="EMBL" id="KKM84751.1"/>
    </source>
</evidence>
<gene>
    <name evidence="1" type="ORF">LCGC14_1295950</name>
</gene>